<keyword evidence="5" id="KW-0539">Nucleus</keyword>
<evidence type="ECO:0000256" key="5">
    <source>
        <dbReference type="ARBA" id="ARBA00023242"/>
    </source>
</evidence>
<feature type="region of interest" description="Disordered" evidence="6">
    <location>
        <begin position="361"/>
        <end position="397"/>
    </location>
</feature>
<keyword evidence="4" id="KW-0804">Transcription</keyword>
<keyword evidence="3" id="KW-0238">DNA-binding</keyword>
<reference evidence="8 9" key="1">
    <citation type="journal article" date="2018" name="Mol. Ecol.">
        <title>The obligate alkalophilic soda-lake fungus Sodiomyces alkalinus has shifted to a protein diet.</title>
        <authorList>
            <person name="Grum-Grzhimaylo A.A."/>
            <person name="Falkoski D.L."/>
            <person name="van den Heuvel J."/>
            <person name="Valero-Jimenez C.A."/>
            <person name="Min B."/>
            <person name="Choi I.G."/>
            <person name="Lipzen A."/>
            <person name="Daum C.G."/>
            <person name="Aanen D.K."/>
            <person name="Tsang A."/>
            <person name="Henrissat B."/>
            <person name="Bilanenko E.N."/>
            <person name="de Vries R.P."/>
            <person name="van Kan J.A.L."/>
            <person name="Grigoriev I.V."/>
            <person name="Debets A.J.M."/>
        </authorList>
    </citation>
    <scope>NUCLEOTIDE SEQUENCE [LARGE SCALE GENOMIC DNA]</scope>
    <source>
        <strain evidence="8 9">F11</strain>
    </source>
</reference>
<dbReference type="GO" id="GO:0003677">
    <property type="term" value="F:DNA binding"/>
    <property type="evidence" value="ECO:0007669"/>
    <property type="project" value="UniProtKB-KW"/>
</dbReference>
<dbReference type="AlphaFoldDB" id="A0A3N2Q861"/>
<keyword evidence="2" id="KW-0805">Transcription regulation</keyword>
<accession>A0A3N2Q861</accession>
<evidence type="ECO:0000256" key="6">
    <source>
        <dbReference type="SAM" id="MobiDB-lite"/>
    </source>
</evidence>
<proteinExistence type="predicted"/>
<dbReference type="STRING" id="1314773.A0A3N2Q861"/>
<name>A0A3N2Q861_SODAK</name>
<evidence type="ECO:0000256" key="2">
    <source>
        <dbReference type="ARBA" id="ARBA00023015"/>
    </source>
</evidence>
<feature type="compositionally biased region" description="Low complexity" evidence="6">
    <location>
        <begin position="367"/>
        <end position="390"/>
    </location>
</feature>
<dbReference type="GO" id="GO:0045122">
    <property type="term" value="P:aflatoxin biosynthetic process"/>
    <property type="evidence" value="ECO:0007669"/>
    <property type="project" value="InterPro"/>
</dbReference>
<sequence length="504" mass="55068">MVPGPYEAGEKGKHKPWFILTAELSLWLPAFAFIPSAKKWCNLNLLEKAEEGPSTSRFPKAPITPHTTISSLPTPKTYVYAFAVGRWFNRKNAPSIGCPATRELPSVCDLQNQMFQGKTSMQQMRGQRHNIHKTTPLSPAVLPSMERGSTPEFSLLDSQFGTLDTTMLDSGAHDYLSMLPVDLDFSPIPSYANAMDSSDGSADDALGMSHGRLAAEGYVPYQPDLHFFLSGHDAGAQEETEGNAAGTSECSLPHKQLFQELGSLQSQVLSRQPEGIRMALQLMGQLCCQQDSPLDADLSPLELEYRANTLVDESRVVTDTVNEMLQCAGSDDGYFLAVVCLVMSKVLDAYVKAAQALAARERDGQRSSSSSSSTMSSWSASGTDSASSGSPKMKGKDPKAVQQLLDDLYQVRTSMNHLGAKIVSVCSRRDWLLGGDLTPSSHDSALPALPFSAAILNQLYEELRRRLSAISLLFINELKQFWYPCNGPDTNTCMSKVQNSLFEL</sequence>
<keyword evidence="1" id="KW-0479">Metal-binding</keyword>
<feature type="domain" description="Aflatoxin regulatory protein" evidence="7">
    <location>
        <begin position="277"/>
        <end position="363"/>
    </location>
</feature>
<evidence type="ECO:0000313" key="9">
    <source>
        <dbReference type="Proteomes" id="UP000272025"/>
    </source>
</evidence>
<dbReference type="Pfam" id="PF08493">
    <property type="entry name" value="AflR"/>
    <property type="match status" value="1"/>
</dbReference>
<dbReference type="EMBL" id="ML119051">
    <property type="protein sequence ID" value="ROT42959.1"/>
    <property type="molecule type" value="Genomic_DNA"/>
</dbReference>
<dbReference type="GO" id="GO:0046872">
    <property type="term" value="F:metal ion binding"/>
    <property type="evidence" value="ECO:0007669"/>
    <property type="project" value="UniProtKB-KW"/>
</dbReference>
<dbReference type="GeneID" id="39582265"/>
<dbReference type="GO" id="GO:0006355">
    <property type="term" value="P:regulation of DNA-templated transcription"/>
    <property type="evidence" value="ECO:0007669"/>
    <property type="project" value="InterPro"/>
</dbReference>
<protein>
    <recommendedName>
        <fullName evidence="7">Aflatoxin regulatory protein domain-containing protein</fullName>
    </recommendedName>
</protein>
<evidence type="ECO:0000256" key="4">
    <source>
        <dbReference type="ARBA" id="ARBA00023163"/>
    </source>
</evidence>
<dbReference type="GO" id="GO:0005634">
    <property type="term" value="C:nucleus"/>
    <property type="evidence" value="ECO:0007669"/>
    <property type="project" value="InterPro"/>
</dbReference>
<dbReference type="RefSeq" id="XP_028470765.1">
    <property type="nucleotide sequence ID" value="XM_028613787.1"/>
</dbReference>
<evidence type="ECO:0000256" key="1">
    <source>
        <dbReference type="ARBA" id="ARBA00022723"/>
    </source>
</evidence>
<evidence type="ECO:0000256" key="3">
    <source>
        <dbReference type="ARBA" id="ARBA00023125"/>
    </source>
</evidence>
<dbReference type="InterPro" id="IPR013700">
    <property type="entry name" value="AflR"/>
</dbReference>
<evidence type="ECO:0000259" key="7">
    <source>
        <dbReference type="Pfam" id="PF08493"/>
    </source>
</evidence>
<organism evidence="8 9">
    <name type="scientific">Sodiomyces alkalinus (strain CBS 110278 / VKM F-3762 / F11)</name>
    <name type="common">Alkaliphilic filamentous fungus</name>
    <dbReference type="NCBI Taxonomy" id="1314773"/>
    <lineage>
        <taxon>Eukaryota</taxon>
        <taxon>Fungi</taxon>
        <taxon>Dikarya</taxon>
        <taxon>Ascomycota</taxon>
        <taxon>Pezizomycotina</taxon>
        <taxon>Sordariomycetes</taxon>
        <taxon>Hypocreomycetidae</taxon>
        <taxon>Glomerellales</taxon>
        <taxon>Plectosphaerellaceae</taxon>
        <taxon>Sodiomyces</taxon>
    </lineage>
</organism>
<dbReference type="Proteomes" id="UP000272025">
    <property type="component" value="Unassembled WGS sequence"/>
</dbReference>
<evidence type="ECO:0000313" key="8">
    <source>
        <dbReference type="EMBL" id="ROT42959.1"/>
    </source>
</evidence>
<keyword evidence="9" id="KW-1185">Reference proteome</keyword>
<gene>
    <name evidence="8" type="ORF">SODALDRAFT_355146</name>
</gene>
<dbReference type="OrthoDB" id="2943660at2759"/>